<dbReference type="Pfam" id="PF11306">
    <property type="entry name" value="DUF3108"/>
    <property type="match status" value="1"/>
</dbReference>
<gene>
    <name evidence="1" type="ORF">ENS06_11075</name>
</gene>
<accession>A0A832A283</accession>
<protein>
    <submittedName>
        <fullName evidence="1">DUF3108 domain-containing protein</fullName>
    </submittedName>
</protein>
<dbReference type="InterPro" id="IPR021457">
    <property type="entry name" value="DUF3108"/>
</dbReference>
<dbReference type="AlphaFoldDB" id="A0A832A283"/>
<evidence type="ECO:0000313" key="1">
    <source>
        <dbReference type="EMBL" id="HFK97845.1"/>
    </source>
</evidence>
<reference evidence="1" key="1">
    <citation type="journal article" date="2020" name="mSystems">
        <title>Genome- and Community-Level Interaction Insights into Carbon Utilization and Element Cycling Functions of Hydrothermarchaeota in Hydrothermal Sediment.</title>
        <authorList>
            <person name="Zhou Z."/>
            <person name="Liu Y."/>
            <person name="Xu W."/>
            <person name="Pan J."/>
            <person name="Luo Z.H."/>
            <person name="Li M."/>
        </authorList>
    </citation>
    <scope>NUCLEOTIDE SEQUENCE [LARGE SCALE GENOMIC DNA]</scope>
    <source>
        <strain evidence="1">SpSt-456</strain>
    </source>
</reference>
<proteinExistence type="predicted"/>
<organism evidence="1">
    <name type="scientific">Desulfacinum infernum</name>
    <dbReference type="NCBI Taxonomy" id="35837"/>
    <lineage>
        <taxon>Bacteria</taxon>
        <taxon>Pseudomonadati</taxon>
        <taxon>Thermodesulfobacteriota</taxon>
        <taxon>Syntrophobacteria</taxon>
        <taxon>Syntrophobacterales</taxon>
        <taxon>Syntrophobacteraceae</taxon>
        <taxon>Desulfacinum</taxon>
    </lineage>
</organism>
<sequence length="243" mass="26584">MALVLLMGPSESALAESASASPGPCRSLLYSIFWNGMPAGKAVLRCALSDDRAVVTLTGRTEALMDAVYPVTFEAESLLAADSLAARRYREKTREGRAKDKTELLVFGQDKIAGEDKIAVDVFKNGRLRRTLPVPLGTLDPLGALYRFLGDSGNRNPFLVTDGRRVFEVHMMPGRREEVATPSGRRSVQVWDAAVKVISGKPHVLEKASIRVWTSADDPFTMWKAAVALPYGVFSTQKVDEEL</sequence>
<comment type="caution">
    <text evidence="1">The sequence shown here is derived from an EMBL/GenBank/DDBJ whole genome shotgun (WGS) entry which is preliminary data.</text>
</comment>
<name>A0A832A283_9BACT</name>
<dbReference type="EMBL" id="DSTK01000034">
    <property type="protein sequence ID" value="HFK97845.1"/>
    <property type="molecule type" value="Genomic_DNA"/>
</dbReference>